<organism evidence="4">
    <name type="scientific">uncultured Caudovirales phage</name>
    <dbReference type="NCBI Taxonomy" id="2100421"/>
    <lineage>
        <taxon>Viruses</taxon>
        <taxon>Duplodnaviria</taxon>
        <taxon>Heunggongvirae</taxon>
        <taxon>Uroviricota</taxon>
        <taxon>Caudoviricetes</taxon>
        <taxon>Peduoviridae</taxon>
        <taxon>Maltschvirus</taxon>
        <taxon>Maltschvirus maltsch</taxon>
    </lineage>
</organism>
<dbReference type="InterPro" id="IPR050639">
    <property type="entry name" value="SSR_resolvase"/>
</dbReference>
<evidence type="ECO:0000256" key="2">
    <source>
        <dbReference type="ARBA" id="ARBA00023172"/>
    </source>
</evidence>
<dbReference type="EMBL" id="LR796393">
    <property type="protein sequence ID" value="CAB4141466.1"/>
    <property type="molecule type" value="Genomic_DNA"/>
</dbReference>
<dbReference type="InterPro" id="IPR006119">
    <property type="entry name" value="Resolv_N"/>
</dbReference>
<proteinExistence type="predicted"/>
<protein>
    <submittedName>
        <fullName evidence="4">PinR Site-specific recombinases, DNA invertase Pin homologs</fullName>
    </submittedName>
</protein>
<evidence type="ECO:0000256" key="1">
    <source>
        <dbReference type="ARBA" id="ARBA00023125"/>
    </source>
</evidence>
<name>A0A6J5M8V2_9CAUD</name>
<sequence>MAPHNGKFVAYFRVSTDRQGKSGLGLDAQRERILTYLNGGNWSLIGEFTEVESGRMNDRPALEDAVKLCKREKATLVVATLDRLTRDLAFGATLLNDTKVRFVCADFPEASREMLQMRMVFAEWEARKIGERTKLALGELKKRGVKLGSPTPKIGSAAGVKVVKAKADKYADRVGPIVRDIIRRSGADTMRDIAAALEARGVATPRGNTNWGPTQVSNLLKRIK</sequence>
<dbReference type="Pfam" id="PF00239">
    <property type="entry name" value="Resolvase"/>
    <property type="match status" value="1"/>
</dbReference>
<reference evidence="4" key="1">
    <citation type="submission" date="2020-04" db="EMBL/GenBank/DDBJ databases">
        <authorList>
            <person name="Chiriac C."/>
            <person name="Salcher M."/>
            <person name="Ghai R."/>
            <person name="Kavagutti S V."/>
        </authorList>
    </citation>
    <scope>NUCLEOTIDE SEQUENCE</scope>
</reference>
<keyword evidence="2" id="KW-0233">DNA recombination</keyword>
<dbReference type="InterPro" id="IPR036162">
    <property type="entry name" value="Resolvase-like_N_sf"/>
</dbReference>
<evidence type="ECO:0000313" key="4">
    <source>
        <dbReference type="EMBL" id="CAB4141466.1"/>
    </source>
</evidence>
<dbReference type="PANTHER" id="PTHR30461">
    <property type="entry name" value="DNA-INVERTASE FROM LAMBDOID PROPHAGE"/>
    <property type="match status" value="1"/>
</dbReference>
<feature type="domain" description="Resolvase/invertase-type recombinase catalytic" evidence="3">
    <location>
        <begin position="8"/>
        <end position="146"/>
    </location>
</feature>
<keyword evidence="1" id="KW-0238">DNA-binding</keyword>
<dbReference type="GO" id="GO:0003677">
    <property type="term" value="F:DNA binding"/>
    <property type="evidence" value="ECO:0007669"/>
    <property type="project" value="UniProtKB-KW"/>
</dbReference>
<dbReference type="Gene3D" id="3.40.50.1390">
    <property type="entry name" value="Resolvase, N-terminal catalytic domain"/>
    <property type="match status" value="1"/>
</dbReference>
<dbReference type="SMART" id="SM00857">
    <property type="entry name" value="Resolvase"/>
    <property type="match status" value="1"/>
</dbReference>
<gene>
    <name evidence="4" type="ORF">UFOVP417_26</name>
</gene>
<dbReference type="PANTHER" id="PTHR30461:SF2">
    <property type="entry name" value="SERINE RECOMBINASE PINE-RELATED"/>
    <property type="match status" value="1"/>
</dbReference>
<accession>A0A6J5M8V2</accession>
<dbReference type="CDD" id="cd00338">
    <property type="entry name" value="Ser_Recombinase"/>
    <property type="match status" value="1"/>
</dbReference>
<dbReference type="SUPFAM" id="SSF53041">
    <property type="entry name" value="Resolvase-like"/>
    <property type="match status" value="1"/>
</dbReference>
<evidence type="ECO:0000259" key="3">
    <source>
        <dbReference type="SMART" id="SM00857"/>
    </source>
</evidence>
<dbReference type="GO" id="GO:0000150">
    <property type="term" value="F:DNA strand exchange activity"/>
    <property type="evidence" value="ECO:0007669"/>
    <property type="project" value="InterPro"/>
</dbReference>